<sequence>MKTITIIIKEKDWENSKYRTKEWEMKVVITYWEHNFENGNYIIKYKENGK</sequence>
<proteinExistence type="predicted"/>
<organism evidence="1">
    <name type="scientific">uncultured marine phage</name>
    <dbReference type="NCBI Taxonomy" id="707152"/>
    <lineage>
        <taxon>Viruses</taxon>
        <taxon>environmental samples</taxon>
    </lineage>
</organism>
<accession>A0A8D9C9B4</accession>
<evidence type="ECO:0000313" key="1">
    <source>
        <dbReference type="EMBL" id="CAG7581107.1"/>
    </source>
</evidence>
<protein>
    <submittedName>
        <fullName evidence="1">Uncharacterized protein</fullName>
    </submittedName>
</protein>
<gene>
    <name evidence="1" type="ORF">SLAVMIC_00678</name>
</gene>
<reference evidence="1" key="1">
    <citation type="submission" date="2021-06" db="EMBL/GenBank/DDBJ databases">
        <authorList>
            <person name="Gannon L."/>
            <person name="Redgwell R T."/>
            <person name="Michniewski S."/>
            <person name="Harrison D C."/>
            <person name="Millard A."/>
        </authorList>
    </citation>
    <scope>NUCLEOTIDE SEQUENCE</scope>
</reference>
<name>A0A8D9C9B4_9VIRU</name>
<dbReference type="EMBL" id="OU342829">
    <property type="protein sequence ID" value="CAG7581107.1"/>
    <property type="molecule type" value="Genomic_DNA"/>
</dbReference>